<dbReference type="NCBIfam" id="TIGR01494">
    <property type="entry name" value="ATPase_P-type"/>
    <property type="match status" value="1"/>
</dbReference>
<gene>
    <name evidence="10" type="ORF">Nlim_0817</name>
</gene>
<keyword evidence="4" id="KW-0479">Metal-binding</keyword>
<keyword evidence="5" id="KW-1278">Translocase</keyword>
<evidence type="ECO:0000256" key="1">
    <source>
        <dbReference type="ARBA" id="ARBA00004370"/>
    </source>
</evidence>
<dbReference type="PANTHER" id="PTHR48085">
    <property type="entry name" value="CADMIUM/ZINC-TRANSPORTING ATPASE HMA2-RELATED"/>
    <property type="match status" value="1"/>
</dbReference>
<evidence type="ECO:0000256" key="8">
    <source>
        <dbReference type="SAM" id="Phobius"/>
    </source>
</evidence>
<sequence length="623" mass="66772">MTNNADSELFKIMTFVRRYPIPFFAGIGLLIGSIVHWGIDNAETGHWIWFVTLLIGGAPIVYGTIRGMTRRHFASDIVATLAIIVSIVMNDAFPGLIIVLMQSGGSALEDHAFRKASFSLDSLLARSPRIANLQKDGDIKQIKVEDVQIDDVLLVRSGDLIPVDGIILEGTAEIDESALTGEPLPKIKTSGNTVFSGTVNVGDAFKITCSKTSVNSQYSKIVQLVRKAQQEKAPIQRLADKYAVWFTPIVIVISVLGWFITKNPETVLAVLVVATPCPLIFATPTAIISGISRAAKRGIIVKTGAAIEQVGKSKVAVFDKTGTITLGTPTIDEIITLNGVNYDVLLRNVASIEQMSSHPAAIALVQMGKEKFGKLPIVRSSHEIGGSGVEGYIDDTRIIIGSQSVFEQIHDVELTRQISEAKKDLKTDGKMFAYVTIGEKLAGVIVFGDKIRPESNQMIQRLNSLGITHTVMLTGDNLENAEPIAKQAGISTLEANLLPEQKVIAVKKLKEEYGQVVMVGDGINDAPALVMATTGIAMGAHGTAISAEAADVVFLVDDIAKTSDIVEISQRTLQIAKQGIFIGLGASFVLMAIASVGFIPPAIGALLQEMLDVSVILNALRAR</sequence>
<feature type="domain" description="P-type ATPase A" evidence="9">
    <location>
        <begin position="127"/>
        <end position="225"/>
    </location>
</feature>
<comment type="similarity">
    <text evidence="2">Belongs to the cation transport ATPase (P-type) (TC 3.A.3) family. Type IB subfamily.</text>
</comment>
<evidence type="ECO:0000256" key="5">
    <source>
        <dbReference type="ARBA" id="ARBA00022967"/>
    </source>
</evidence>
<dbReference type="Pfam" id="PF00702">
    <property type="entry name" value="Hydrolase"/>
    <property type="match status" value="1"/>
</dbReference>
<dbReference type="InterPro" id="IPR008250">
    <property type="entry name" value="ATPase_P-typ_transduc_dom_A_sf"/>
</dbReference>
<comment type="caution">
    <text evidence="10">The sequence shown here is derived from an EMBL/GenBank/DDBJ whole genome shotgun (WGS) entry which is preliminary data.</text>
</comment>
<dbReference type="SFLD" id="SFLDG00002">
    <property type="entry name" value="C1.7:_P-type_atpase_like"/>
    <property type="match status" value="1"/>
</dbReference>
<keyword evidence="6 8" id="KW-1133">Transmembrane helix</keyword>
<dbReference type="Proteomes" id="UP000004348">
    <property type="component" value="Chromosome"/>
</dbReference>
<dbReference type="SFLD" id="SFLDF00027">
    <property type="entry name" value="p-type_atpase"/>
    <property type="match status" value="1"/>
</dbReference>
<name>F3KK04_9ARCH</name>
<dbReference type="SUPFAM" id="SSF81665">
    <property type="entry name" value="Calcium ATPase, transmembrane domain M"/>
    <property type="match status" value="1"/>
</dbReference>
<feature type="transmembrane region" description="Helical" evidence="8">
    <location>
        <begin position="45"/>
        <end position="65"/>
    </location>
</feature>
<dbReference type="GO" id="GO:0016887">
    <property type="term" value="F:ATP hydrolysis activity"/>
    <property type="evidence" value="ECO:0007669"/>
    <property type="project" value="InterPro"/>
</dbReference>
<dbReference type="PROSITE" id="PS00154">
    <property type="entry name" value="ATPASE_E1_E2"/>
    <property type="match status" value="1"/>
</dbReference>
<evidence type="ECO:0000256" key="4">
    <source>
        <dbReference type="ARBA" id="ARBA00022723"/>
    </source>
</evidence>
<dbReference type="PRINTS" id="PR00119">
    <property type="entry name" value="CATATPASE"/>
</dbReference>
<dbReference type="GO" id="GO:0005524">
    <property type="term" value="F:ATP binding"/>
    <property type="evidence" value="ECO:0007669"/>
    <property type="project" value="InterPro"/>
</dbReference>
<evidence type="ECO:0000256" key="7">
    <source>
        <dbReference type="ARBA" id="ARBA00023136"/>
    </source>
</evidence>
<dbReference type="SUPFAM" id="SSF56784">
    <property type="entry name" value="HAD-like"/>
    <property type="match status" value="1"/>
</dbReference>
<evidence type="ECO:0000256" key="3">
    <source>
        <dbReference type="ARBA" id="ARBA00022692"/>
    </source>
</evidence>
<dbReference type="EMBL" id="AEGP01000033">
    <property type="protein sequence ID" value="EGG42171.1"/>
    <property type="molecule type" value="Genomic_DNA"/>
</dbReference>
<dbReference type="Gene3D" id="3.40.50.1000">
    <property type="entry name" value="HAD superfamily/HAD-like"/>
    <property type="match status" value="1"/>
</dbReference>
<dbReference type="InterPro" id="IPR023299">
    <property type="entry name" value="ATPase_P-typ_cyto_dom_N"/>
</dbReference>
<proteinExistence type="inferred from homology"/>
<dbReference type="InterPro" id="IPR044492">
    <property type="entry name" value="P_typ_ATPase_HD_dom"/>
</dbReference>
<dbReference type="PANTHER" id="PTHR48085:SF5">
    <property type="entry name" value="CADMIUM_ZINC-TRANSPORTING ATPASE HMA4-RELATED"/>
    <property type="match status" value="1"/>
</dbReference>
<dbReference type="GO" id="GO:0015086">
    <property type="term" value="F:cadmium ion transmembrane transporter activity"/>
    <property type="evidence" value="ECO:0007669"/>
    <property type="project" value="TreeGrafter"/>
</dbReference>
<feature type="transmembrane region" description="Helical" evidence="8">
    <location>
        <begin position="242"/>
        <end position="261"/>
    </location>
</feature>
<dbReference type="InterPro" id="IPR023214">
    <property type="entry name" value="HAD_sf"/>
</dbReference>
<dbReference type="GO" id="GO:0046872">
    <property type="term" value="F:metal ion binding"/>
    <property type="evidence" value="ECO:0007669"/>
    <property type="project" value="UniProtKB-KW"/>
</dbReference>
<keyword evidence="3 8" id="KW-0812">Transmembrane</keyword>
<dbReference type="Gene3D" id="3.40.1110.10">
    <property type="entry name" value="Calcium-transporting ATPase, cytoplasmic domain N"/>
    <property type="match status" value="1"/>
</dbReference>
<dbReference type="InterPro" id="IPR036412">
    <property type="entry name" value="HAD-like_sf"/>
</dbReference>
<dbReference type="Gene3D" id="2.70.150.10">
    <property type="entry name" value="Calcium-transporting ATPase, cytoplasmic transduction domain A"/>
    <property type="match status" value="1"/>
</dbReference>
<dbReference type="InterPro" id="IPR001757">
    <property type="entry name" value="P_typ_ATPase"/>
</dbReference>
<evidence type="ECO:0000313" key="10">
    <source>
        <dbReference type="EMBL" id="EGG42171.1"/>
    </source>
</evidence>
<keyword evidence="7 8" id="KW-0472">Membrane</keyword>
<accession>F3KK04</accession>
<dbReference type="InterPro" id="IPR051014">
    <property type="entry name" value="Cation_Transport_ATPase_IB"/>
</dbReference>
<dbReference type="GO" id="GO:0016020">
    <property type="term" value="C:membrane"/>
    <property type="evidence" value="ECO:0007669"/>
    <property type="project" value="UniProtKB-SubCell"/>
</dbReference>
<dbReference type="InterPro" id="IPR059000">
    <property type="entry name" value="ATPase_P-type_domA"/>
</dbReference>
<dbReference type="GO" id="GO:0019829">
    <property type="term" value="F:ATPase-coupled monoatomic cation transmembrane transporter activity"/>
    <property type="evidence" value="ECO:0007669"/>
    <property type="project" value="InterPro"/>
</dbReference>
<feature type="transmembrane region" description="Helical" evidence="8">
    <location>
        <begin position="267"/>
        <end position="288"/>
    </location>
</feature>
<dbReference type="STRING" id="886738.Nlim_0817"/>
<feature type="transmembrane region" description="Helical" evidence="8">
    <location>
        <begin position="580"/>
        <end position="603"/>
    </location>
</feature>
<dbReference type="Pfam" id="PF00122">
    <property type="entry name" value="E1-E2_ATPase"/>
    <property type="match status" value="1"/>
</dbReference>
<dbReference type="InterPro" id="IPR027256">
    <property type="entry name" value="P-typ_ATPase_IB"/>
</dbReference>
<evidence type="ECO:0000256" key="6">
    <source>
        <dbReference type="ARBA" id="ARBA00022989"/>
    </source>
</evidence>
<dbReference type="SUPFAM" id="SSF81653">
    <property type="entry name" value="Calcium ATPase, transduction domain A"/>
    <property type="match status" value="1"/>
</dbReference>
<evidence type="ECO:0000256" key="2">
    <source>
        <dbReference type="ARBA" id="ARBA00006024"/>
    </source>
</evidence>
<dbReference type="NCBIfam" id="TIGR01525">
    <property type="entry name" value="ATPase-IB_hvy"/>
    <property type="match status" value="1"/>
</dbReference>
<feature type="transmembrane region" description="Helical" evidence="8">
    <location>
        <begin position="21"/>
        <end position="39"/>
    </location>
</feature>
<dbReference type="InterPro" id="IPR018303">
    <property type="entry name" value="ATPase_P-typ_P_site"/>
</dbReference>
<evidence type="ECO:0000259" key="9">
    <source>
        <dbReference type="Pfam" id="PF00122"/>
    </source>
</evidence>
<protein>
    <submittedName>
        <fullName evidence="10">Cation transport ATPase</fullName>
    </submittedName>
</protein>
<reference evidence="10" key="1">
    <citation type="journal article" date="2011" name="PLoS ONE">
        <title>Genome of a low-salinity ammonia-oxidizing archaeon determined by single-cell and metagenomic analysis.</title>
        <authorList>
            <person name="Blainey P.C."/>
            <person name="Mosier A.C."/>
            <person name="Potanina A."/>
            <person name="Francis C.A."/>
            <person name="Quake S.R."/>
        </authorList>
    </citation>
    <scope>NUCLEOTIDE SEQUENCE [LARGE SCALE GENOMIC DNA]</scope>
    <source>
        <strain evidence="10">SFB1</strain>
    </source>
</reference>
<dbReference type="AlphaFoldDB" id="F3KK04"/>
<dbReference type="HOGENOM" id="CLU_001771_6_4_2"/>
<dbReference type="InterPro" id="IPR023298">
    <property type="entry name" value="ATPase_P-typ_TM_dom_sf"/>
</dbReference>
<comment type="subcellular location">
    <subcellularLocation>
        <location evidence="1">Membrane</location>
    </subcellularLocation>
</comment>
<dbReference type="SFLD" id="SFLDS00003">
    <property type="entry name" value="Haloacid_Dehalogenase"/>
    <property type="match status" value="1"/>
</dbReference>
<organism evidence="10">
    <name type="scientific">Candidatus Nitrosarchaeum limnium SFB1</name>
    <dbReference type="NCBI Taxonomy" id="886738"/>
    <lineage>
        <taxon>Archaea</taxon>
        <taxon>Nitrososphaerota</taxon>
        <taxon>Nitrososphaeria</taxon>
        <taxon>Nitrosopumilales</taxon>
        <taxon>Nitrosopumilaceae</taxon>
        <taxon>Nitrosarchaeum</taxon>
    </lineage>
</organism>